<organism evidence="2 3">
    <name type="scientific">Streptomyces toxytricini</name>
    <name type="common">Actinomyces toxytricini</name>
    <dbReference type="NCBI Taxonomy" id="67369"/>
    <lineage>
        <taxon>Bacteria</taxon>
        <taxon>Bacillati</taxon>
        <taxon>Actinomycetota</taxon>
        <taxon>Actinomycetes</taxon>
        <taxon>Kitasatosporales</taxon>
        <taxon>Streptomycetaceae</taxon>
        <taxon>Streptomyces</taxon>
    </lineage>
</organism>
<accession>A0ABW8ETW4</accession>
<reference evidence="2 3" key="1">
    <citation type="submission" date="2024-10" db="EMBL/GenBank/DDBJ databases">
        <title>The Natural Products Discovery Center: Release of the First 8490 Sequenced Strains for Exploring Actinobacteria Biosynthetic Diversity.</title>
        <authorList>
            <person name="Kalkreuter E."/>
            <person name="Kautsar S.A."/>
            <person name="Yang D."/>
            <person name="Bader C.D."/>
            <person name="Teijaro C.N."/>
            <person name="Fluegel L."/>
            <person name="Davis C.M."/>
            <person name="Simpson J.R."/>
            <person name="Lauterbach L."/>
            <person name="Steele A.D."/>
            <person name="Gui C."/>
            <person name="Meng S."/>
            <person name="Li G."/>
            <person name="Viehrig K."/>
            <person name="Ye F."/>
            <person name="Su P."/>
            <person name="Kiefer A.F."/>
            <person name="Nichols A."/>
            <person name="Cepeda A.J."/>
            <person name="Yan W."/>
            <person name="Fan B."/>
            <person name="Jiang Y."/>
            <person name="Adhikari A."/>
            <person name="Zheng C.-J."/>
            <person name="Schuster L."/>
            <person name="Cowan T.M."/>
            <person name="Smanski M.J."/>
            <person name="Chevrette M.G."/>
            <person name="De Carvalho L.P.S."/>
            <person name="Shen B."/>
        </authorList>
    </citation>
    <scope>NUCLEOTIDE SEQUENCE [LARGE SCALE GENOMIC DNA]</scope>
    <source>
        <strain evidence="2 3">NPDC087220</strain>
    </source>
</reference>
<dbReference type="EMBL" id="JBIUYY010000018">
    <property type="protein sequence ID" value="MFJ2825532.1"/>
    <property type="molecule type" value="Genomic_DNA"/>
</dbReference>
<proteinExistence type="predicted"/>
<feature type="compositionally biased region" description="Basic and acidic residues" evidence="1">
    <location>
        <begin position="101"/>
        <end position="114"/>
    </location>
</feature>
<comment type="caution">
    <text evidence="2">The sequence shown here is derived from an EMBL/GenBank/DDBJ whole genome shotgun (WGS) entry which is preliminary data.</text>
</comment>
<feature type="region of interest" description="Disordered" evidence="1">
    <location>
        <begin position="78"/>
        <end position="114"/>
    </location>
</feature>
<protein>
    <recommendedName>
        <fullName evidence="4">STAS domain-containing protein</fullName>
    </recommendedName>
</protein>
<name>A0ABW8ETW4_STRT5</name>
<evidence type="ECO:0000256" key="1">
    <source>
        <dbReference type="SAM" id="MobiDB-lite"/>
    </source>
</evidence>
<sequence length="114" mass="12326">MSGRQTVVITHHLAEGALHVQVPQELDVGNRAAAALEIEALVHAHRPGRVVVRLPSRHPSPMTFSALARVHRMCRSLGIPLTTTGPDGEAPPEPLGLALPDRPHQLEHGARHDH</sequence>
<evidence type="ECO:0008006" key="4">
    <source>
        <dbReference type="Google" id="ProtNLM"/>
    </source>
</evidence>
<keyword evidence="3" id="KW-1185">Reference proteome</keyword>
<evidence type="ECO:0000313" key="3">
    <source>
        <dbReference type="Proteomes" id="UP001617351"/>
    </source>
</evidence>
<dbReference type="RefSeq" id="WP_365508614.1">
    <property type="nucleotide sequence ID" value="NZ_JBFANW010000158.1"/>
</dbReference>
<dbReference type="Proteomes" id="UP001617351">
    <property type="component" value="Unassembled WGS sequence"/>
</dbReference>
<evidence type="ECO:0000313" key="2">
    <source>
        <dbReference type="EMBL" id="MFJ2825532.1"/>
    </source>
</evidence>
<gene>
    <name evidence="2" type="ORF">ACIO7M_31105</name>
</gene>